<dbReference type="OrthoDB" id="2084381at2"/>
<dbReference type="Pfam" id="PF10988">
    <property type="entry name" value="DUF2807"/>
    <property type="match status" value="1"/>
</dbReference>
<dbReference type="HOGENOM" id="CLU_965516_0_0_9"/>
<dbReference type="Gene3D" id="2.160.20.120">
    <property type="match status" value="1"/>
</dbReference>
<dbReference type="KEGG" id="dru:Desru_2866"/>
<proteinExistence type="predicted"/>
<sequence>MRQVHQYQDLMVLSQKEVSIVAGSRAWFEDGSTADLKLKSVKNCGPGEIKFRPVFYKELGGEMKNREYKIEDCREMIFSGNHLFFEIQLHSQPYALLEVMGTEGFHGAIRVTVEGQGCLSIHLPLTCESSSGHWGSPGHEPIEGRLLIKVPRPVSLTLDSTGRGRGIIGVPLDRLQAVIRGSMRLDCQEAGAAEIHMQGSGRVYVEQVRQTLKVNVAGTGDVAVTTGSFKEMQAEVSGSGSLVAGVTVERAELLLKGTGDIVVGHILEHSLEAHQGPGKIIVLKRGRA</sequence>
<dbReference type="Proteomes" id="UP000009234">
    <property type="component" value="Chromosome"/>
</dbReference>
<evidence type="ECO:0000259" key="1">
    <source>
        <dbReference type="Pfam" id="PF10988"/>
    </source>
</evidence>
<reference evidence="2 3" key="2">
    <citation type="journal article" date="2012" name="Stand. Genomic Sci.">
        <title>Complete genome sequence of the sulfate-reducing firmicute Desulfotomaculum ruminis type strain (DL(T)).</title>
        <authorList>
            <person name="Spring S."/>
            <person name="Visser M."/>
            <person name="Lu M."/>
            <person name="Copeland A."/>
            <person name="Lapidus A."/>
            <person name="Lucas S."/>
            <person name="Cheng J.F."/>
            <person name="Han C."/>
            <person name="Tapia R."/>
            <person name="Goodwin L.A."/>
            <person name="Pitluck S."/>
            <person name="Ivanova N."/>
            <person name="Land M."/>
            <person name="Hauser L."/>
            <person name="Larimer F."/>
            <person name="Rohde M."/>
            <person name="Goker M."/>
            <person name="Detter J.C."/>
            <person name="Kyrpides N.C."/>
            <person name="Woyke T."/>
            <person name="Schaap P.J."/>
            <person name="Plugge C.M."/>
            <person name="Muyzer G."/>
            <person name="Kuever J."/>
            <person name="Pereira I.A."/>
            <person name="Parshina S.N."/>
            <person name="Bernier-Latmani R."/>
            <person name="Stams A.J."/>
            <person name="Klenk H.P."/>
        </authorList>
    </citation>
    <scope>NUCLEOTIDE SEQUENCE [LARGE SCALE GENOMIC DNA]</scope>
    <source>
        <strain evidence="3">ATCC 23193 / DSM 2154 / NCIB 8452 / DL</strain>
    </source>
</reference>
<organism evidence="2 3">
    <name type="scientific">Desulforamulus ruminis (strain ATCC 23193 / DSM 2154 / NCIMB 8452 / DL)</name>
    <name type="common">Desulfotomaculum ruminis</name>
    <dbReference type="NCBI Taxonomy" id="696281"/>
    <lineage>
        <taxon>Bacteria</taxon>
        <taxon>Bacillati</taxon>
        <taxon>Bacillota</taxon>
        <taxon>Clostridia</taxon>
        <taxon>Eubacteriales</taxon>
        <taxon>Peptococcaceae</taxon>
        <taxon>Desulforamulus</taxon>
    </lineage>
</organism>
<dbReference type="eggNOG" id="ENOG5034AAX">
    <property type="taxonomic scope" value="Bacteria"/>
</dbReference>
<dbReference type="AlphaFoldDB" id="F6DSJ0"/>
<evidence type="ECO:0000313" key="2">
    <source>
        <dbReference type="EMBL" id="AEG61080.1"/>
    </source>
</evidence>
<dbReference type="STRING" id="696281.Desru_2866"/>
<dbReference type="InterPro" id="IPR021255">
    <property type="entry name" value="DUF2807"/>
</dbReference>
<feature type="domain" description="Putative auto-transporter adhesin head GIN" evidence="1">
    <location>
        <begin position="167"/>
        <end position="263"/>
    </location>
</feature>
<dbReference type="EMBL" id="CP002780">
    <property type="protein sequence ID" value="AEG61080.1"/>
    <property type="molecule type" value="Genomic_DNA"/>
</dbReference>
<evidence type="ECO:0000313" key="3">
    <source>
        <dbReference type="Proteomes" id="UP000009234"/>
    </source>
</evidence>
<accession>F6DSJ0</accession>
<name>F6DSJ0_DESRL</name>
<gene>
    <name evidence="2" type="ordered locus">Desru_2866</name>
</gene>
<dbReference type="RefSeq" id="WP_013842832.1">
    <property type="nucleotide sequence ID" value="NC_015589.1"/>
</dbReference>
<protein>
    <recommendedName>
        <fullName evidence="1">Putative auto-transporter adhesin head GIN domain-containing protein</fullName>
    </recommendedName>
</protein>
<reference evidence="3" key="1">
    <citation type="submission" date="2011-05" db="EMBL/GenBank/DDBJ databases">
        <title>Complete sequence of Desulfotomaculum ruminis DSM 2154.</title>
        <authorList>
            <person name="Lucas S."/>
            <person name="Copeland A."/>
            <person name="Lapidus A."/>
            <person name="Cheng J.-F."/>
            <person name="Goodwin L."/>
            <person name="Pitluck S."/>
            <person name="Lu M."/>
            <person name="Detter J.C."/>
            <person name="Han C."/>
            <person name="Tapia R."/>
            <person name="Land M."/>
            <person name="Hauser L."/>
            <person name="Kyrpides N."/>
            <person name="Ivanova N."/>
            <person name="Mikhailova N."/>
            <person name="Pagani I."/>
            <person name="Stams A.J.M."/>
            <person name="Plugge C.M."/>
            <person name="Muyzer G."/>
            <person name="Kuever J."/>
            <person name="Parshina S.N."/>
            <person name="Ivanova A.E."/>
            <person name="Nazina T.N."/>
            <person name="Brambilla E."/>
            <person name="Spring S."/>
            <person name="Klenk H.-P."/>
            <person name="Woyke T."/>
        </authorList>
    </citation>
    <scope>NUCLEOTIDE SEQUENCE [LARGE SCALE GENOMIC DNA]</scope>
    <source>
        <strain evidence="3">ATCC 23193 / DSM 2154 / NCIB 8452 / DL</strain>
    </source>
</reference>
<keyword evidence="3" id="KW-1185">Reference proteome</keyword>